<proteinExistence type="predicted"/>
<dbReference type="InterPro" id="IPR013078">
    <property type="entry name" value="His_Pase_superF_clade-1"/>
</dbReference>
<dbReference type="Gene3D" id="3.40.50.1240">
    <property type="entry name" value="Phosphoglycerate mutase-like"/>
    <property type="match status" value="1"/>
</dbReference>
<dbReference type="EMBL" id="KL585008">
    <property type="protein sequence ID" value="KEQ79184.1"/>
    <property type="molecule type" value="Genomic_DNA"/>
</dbReference>
<dbReference type="InterPro" id="IPR029033">
    <property type="entry name" value="His_PPase_superfam"/>
</dbReference>
<dbReference type="PANTHER" id="PTHR16469">
    <property type="entry name" value="UBIQUITIN-ASSOCIATED AND SH3 DOMAIN-CONTAINING BA-RELATED"/>
    <property type="match status" value="1"/>
</dbReference>
<name>A0A074X619_AURPU</name>
<dbReference type="PANTHER" id="PTHR16469:SF51">
    <property type="entry name" value="TRANSCRIPTION FACTOR TAU 55 KDA SUBUNIT"/>
    <property type="match status" value="1"/>
</dbReference>
<dbReference type="Pfam" id="PF00300">
    <property type="entry name" value="His_Phos_1"/>
    <property type="match status" value="1"/>
</dbReference>
<accession>A0A074X619</accession>
<dbReference type="Proteomes" id="UP000030706">
    <property type="component" value="Unassembled WGS sequence"/>
</dbReference>
<evidence type="ECO:0000313" key="1">
    <source>
        <dbReference type="EMBL" id="KEQ79184.1"/>
    </source>
</evidence>
<sequence>MVLETIYVTRHGFRSNWVVDPTTGTYTSNLPTPTGIASDPALAAHGVNQSKELAEHIATLDPPVDVIYSSPFYRCLQTLKPTVEKLNGSRSEDKKLQVHVENGVGEFYGLARFDHPSPATLDVLAKHFPGGLAEAYIPVIRPSVNGESLTSLHDRIAYALYHVIQKLDQDPNGPKTLLICTHAASMICIGRALTGRMPEDPSEEDFKCFTCSLSKFTRRNMPEAPVEKQHIWTLDEPENIPFVDWRGKGVKGGWDCEVNGDCSFLDKGEERGWYDISPLSFPFSSMQRLTPFFPKLPLFCTSHPRPSFTRFERGYYPQLGTGGSSPVWSTWPPKSLLQHTVPAVATLSKLQAHTSGQLPQRHSA</sequence>
<dbReference type="HOGENOM" id="CLU_042838_1_1_1"/>
<dbReference type="RefSeq" id="XP_029755371.1">
    <property type="nucleotide sequence ID" value="XM_029898973.1"/>
</dbReference>
<organism evidence="1 2">
    <name type="scientific">Aureobasidium pullulans EXF-150</name>
    <dbReference type="NCBI Taxonomy" id="1043002"/>
    <lineage>
        <taxon>Eukaryota</taxon>
        <taxon>Fungi</taxon>
        <taxon>Dikarya</taxon>
        <taxon>Ascomycota</taxon>
        <taxon>Pezizomycotina</taxon>
        <taxon>Dothideomycetes</taxon>
        <taxon>Dothideomycetidae</taxon>
        <taxon>Dothideales</taxon>
        <taxon>Saccotheciaceae</taxon>
        <taxon>Aureobasidium</taxon>
    </lineage>
</organism>
<dbReference type="GeneID" id="40741279"/>
<dbReference type="InterPro" id="IPR051710">
    <property type="entry name" value="Phosphatase_SH3-domain"/>
</dbReference>
<reference evidence="1 2" key="1">
    <citation type="journal article" date="2014" name="BMC Genomics">
        <title>Genome sequencing of four Aureobasidium pullulans varieties: biotechnological potential, stress tolerance, and description of new species.</title>
        <authorList>
            <person name="Gostin Ar C."/>
            <person name="Ohm R.A."/>
            <person name="Kogej T."/>
            <person name="Sonjak S."/>
            <person name="Turk M."/>
            <person name="Zajc J."/>
            <person name="Zalar P."/>
            <person name="Grube M."/>
            <person name="Sun H."/>
            <person name="Han J."/>
            <person name="Sharma A."/>
            <person name="Chiniquy J."/>
            <person name="Ngan C.Y."/>
            <person name="Lipzen A."/>
            <person name="Barry K."/>
            <person name="Grigoriev I.V."/>
            <person name="Gunde-Cimerman N."/>
        </authorList>
    </citation>
    <scope>NUCLEOTIDE SEQUENCE [LARGE SCALE GENOMIC DNA]</scope>
    <source>
        <strain evidence="1 2">EXF-150</strain>
    </source>
</reference>
<keyword evidence="2" id="KW-1185">Reference proteome</keyword>
<gene>
    <name evidence="1" type="ORF">M438DRAFT_151431</name>
</gene>
<dbReference type="AlphaFoldDB" id="A0A074X619"/>
<dbReference type="SUPFAM" id="SSF53254">
    <property type="entry name" value="Phosphoglycerate mutase-like"/>
    <property type="match status" value="1"/>
</dbReference>
<dbReference type="OrthoDB" id="414418at2759"/>
<protein>
    <submittedName>
        <fullName evidence="1">Phosphoglycerate mutase-like protein</fullName>
    </submittedName>
</protein>
<dbReference type="CDD" id="cd07067">
    <property type="entry name" value="HP_PGM_like"/>
    <property type="match status" value="1"/>
</dbReference>
<dbReference type="STRING" id="1043002.A0A074X619"/>
<evidence type="ECO:0000313" key="2">
    <source>
        <dbReference type="Proteomes" id="UP000030706"/>
    </source>
</evidence>